<evidence type="ECO:0000313" key="2">
    <source>
        <dbReference type="EMBL" id="KAK0617065.1"/>
    </source>
</evidence>
<keyword evidence="3" id="KW-1185">Reference proteome</keyword>
<protein>
    <recommendedName>
        <fullName evidence="4">Secreted protein</fullName>
    </recommendedName>
</protein>
<name>A0AA39WKG1_9PEZI</name>
<dbReference type="Proteomes" id="UP001175000">
    <property type="component" value="Unassembled WGS sequence"/>
</dbReference>
<keyword evidence="1" id="KW-0732">Signal</keyword>
<evidence type="ECO:0000256" key="1">
    <source>
        <dbReference type="SAM" id="SignalP"/>
    </source>
</evidence>
<evidence type="ECO:0000313" key="3">
    <source>
        <dbReference type="Proteomes" id="UP001175000"/>
    </source>
</evidence>
<sequence length="135" mass="15427">MAMALAIGHLLTALTEAVQLNSLWHSAPRTLIHLVALVMKHNVDRRYRISRGGSRMNQVVENTVSRWVGMLPTWRCGLLLHAFVHLKKVYWCPFLRSLTIPVDAHPVPSICRFFAPFPSGWDKIYRLKIEGQVLS</sequence>
<dbReference type="EMBL" id="JAULSU010000005">
    <property type="protein sequence ID" value="KAK0617065.1"/>
    <property type="molecule type" value="Genomic_DNA"/>
</dbReference>
<accession>A0AA39WKG1</accession>
<evidence type="ECO:0008006" key="4">
    <source>
        <dbReference type="Google" id="ProtNLM"/>
    </source>
</evidence>
<organism evidence="2 3">
    <name type="scientific">Immersiella caudata</name>
    <dbReference type="NCBI Taxonomy" id="314043"/>
    <lineage>
        <taxon>Eukaryota</taxon>
        <taxon>Fungi</taxon>
        <taxon>Dikarya</taxon>
        <taxon>Ascomycota</taxon>
        <taxon>Pezizomycotina</taxon>
        <taxon>Sordariomycetes</taxon>
        <taxon>Sordariomycetidae</taxon>
        <taxon>Sordariales</taxon>
        <taxon>Lasiosphaeriaceae</taxon>
        <taxon>Immersiella</taxon>
    </lineage>
</organism>
<dbReference type="AlphaFoldDB" id="A0AA39WKG1"/>
<comment type="caution">
    <text evidence="2">The sequence shown here is derived from an EMBL/GenBank/DDBJ whole genome shotgun (WGS) entry which is preliminary data.</text>
</comment>
<proteinExistence type="predicted"/>
<gene>
    <name evidence="2" type="ORF">B0T14DRAFT_256549</name>
</gene>
<feature type="signal peptide" evidence="1">
    <location>
        <begin position="1"/>
        <end position="17"/>
    </location>
</feature>
<feature type="chain" id="PRO_5041441851" description="Secreted protein" evidence="1">
    <location>
        <begin position="18"/>
        <end position="135"/>
    </location>
</feature>
<reference evidence="2" key="1">
    <citation type="submission" date="2023-06" db="EMBL/GenBank/DDBJ databases">
        <title>Genome-scale phylogeny and comparative genomics of the fungal order Sordariales.</title>
        <authorList>
            <consortium name="Lawrence Berkeley National Laboratory"/>
            <person name="Hensen N."/>
            <person name="Bonometti L."/>
            <person name="Westerberg I."/>
            <person name="Brannstrom I.O."/>
            <person name="Guillou S."/>
            <person name="Cros-Aarteil S."/>
            <person name="Calhoun S."/>
            <person name="Haridas S."/>
            <person name="Kuo A."/>
            <person name="Mondo S."/>
            <person name="Pangilinan J."/>
            <person name="Riley R."/>
            <person name="Labutti K."/>
            <person name="Andreopoulos B."/>
            <person name="Lipzen A."/>
            <person name="Chen C."/>
            <person name="Yanf M."/>
            <person name="Daum C."/>
            <person name="Ng V."/>
            <person name="Clum A."/>
            <person name="Steindorff A."/>
            <person name="Ohm R."/>
            <person name="Martin F."/>
            <person name="Silar P."/>
            <person name="Natvig D."/>
            <person name="Lalanne C."/>
            <person name="Gautier V."/>
            <person name="Ament-Velasquez S.L."/>
            <person name="Kruys A."/>
            <person name="Hutchinson M.I."/>
            <person name="Powell A.J."/>
            <person name="Barry K."/>
            <person name="Miller A.N."/>
            <person name="Grigoriev I.V."/>
            <person name="Debuchy R."/>
            <person name="Gladieux P."/>
            <person name="Thoren M.H."/>
            <person name="Johannesson H."/>
        </authorList>
    </citation>
    <scope>NUCLEOTIDE SEQUENCE</scope>
    <source>
        <strain evidence="2">CBS 606.72</strain>
    </source>
</reference>